<comment type="subcellular location">
    <subcellularLocation>
        <location evidence="1">Cell membrane</location>
        <topology evidence="1">Multi-pass membrane protein</topology>
    </subcellularLocation>
</comment>
<reference evidence="8 9" key="1">
    <citation type="submission" date="2020-07" db="EMBL/GenBank/DDBJ databases">
        <title>Sequencing the genomes of 1000 actinobacteria strains.</title>
        <authorList>
            <person name="Klenk H.-P."/>
        </authorList>
    </citation>
    <scope>NUCLEOTIDE SEQUENCE [LARGE SCALE GENOMIC DNA]</scope>
    <source>
        <strain evidence="8 9">DSM 15475</strain>
    </source>
</reference>
<dbReference type="RefSeq" id="WP_179541151.1">
    <property type="nucleotide sequence ID" value="NZ_BAAALL010000002.1"/>
</dbReference>
<keyword evidence="3 6" id="KW-0812">Transmembrane</keyword>
<feature type="transmembrane region" description="Helical" evidence="6">
    <location>
        <begin position="12"/>
        <end position="33"/>
    </location>
</feature>
<comment type="caution">
    <text evidence="8">The sequence shown here is derived from an EMBL/GenBank/DDBJ whole genome shotgun (WGS) entry which is preliminary data.</text>
</comment>
<dbReference type="AlphaFoldDB" id="A0A7Z0K9D6"/>
<keyword evidence="2" id="KW-1003">Cell membrane</keyword>
<protein>
    <submittedName>
        <fullName evidence="8">Pilus assembly protein TadC</fullName>
    </submittedName>
</protein>
<keyword evidence="9" id="KW-1185">Reference proteome</keyword>
<dbReference type="PANTHER" id="PTHR35007:SF3">
    <property type="entry name" value="POSSIBLE CONSERVED ALANINE RICH MEMBRANE PROTEIN"/>
    <property type="match status" value="1"/>
</dbReference>
<sequence>MDAGEAPGEADAAMLLDLTAALLTAGVGIEAALDRLARTIPGAAPLAAVHRSLVAGADWEQAWAGQSGELAELGAQLSFAHATGAPTAELLQVGARQLRRRRRHAAERRAEELGVKMVLPLGACFLPAFILLGVIPVVLGLLPQVFSL</sequence>
<evidence type="ECO:0000256" key="6">
    <source>
        <dbReference type="SAM" id="Phobius"/>
    </source>
</evidence>
<feature type="domain" description="Type II secretion system protein GspF" evidence="7">
    <location>
        <begin position="16"/>
        <end position="133"/>
    </location>
</feature>
<dbReference type="PANTHER" id="PTHR35007">
    <property type="entry name" value="INTEGRAL MEMBRANE PROTEIN-RELATED"/>
    <property type="match status" value="1"/>
</dbReference>
<dbReference type="Pfam" id="PF00482">
    <property type="entry name" value="T2SSF"/>
    <property type="match status" value="1"/>
</dbReference>
<dbReference type="EMBL" id="JACCFY010000001">
    <property type="protein sequence ID" value="NYJ77703.1"/>
    <property type="molecule type" value="Genomic_DNA"/>
</dbReference>
<evidence type="ECO:0000313" key="8">
    <source>
        <dbReference type="EMBL" id="NYJ77703.1"/>
    </source>
</evidence>
<evidence type="ECO:0000256" key="4">
    <source>
        <dbReference type="ARBA" id="ARBA00022989"/>
    </source>
</evidence>
<evidence type="ECO:0000256" key="1">
    <source>
        <dbReference type="ARBA" id="ARBA00004651"/>
    </source>
</evidence>
<organism evidence="8 9">
    <name type="scientific">Nesterenkonia xinjiangensis</name>
    <dbReference type="NCBI Taxonomy" id="225327"/>
    <lineage>
        <taxon>Bacteria</taxon>
        <taxon>Bacillati</taxon>
        <taxon>Actinomycetota</taxon>
        <taxon>Actinomycetes</taxon>
        <taxon>Micrococcales</taxon>
        <taxon>Micrococcaceae</taxon>
        <taxon>Nesterenkonia</taxon>
    </lineage>
</organism>
<accession>A0A7Z0K9D6</accession>
<evidence type="ECO:0000256" key="2">
    <source>
        <dbReference type="ARBA" id="ARBA00022475"/>
    </source>
</evidence>
<name>A0A7Z0K9D6_9MICC</name>
<evidence type="ECO:0000256" key="3">
    <source>
        <dbReference type="ARBA" id="ARBA00022692"/>
    </source>
</evidence>
<keyword evidence="4 6" id="KW-1133">Transmembrane helix</keyword>
<dbReference type="GO" id="GO:0005886">
    <property type="term" value="C:plasma membrane"/>
    <property type="evidence" value="ECO:0007669"/>
    <property type="project" value="UniProtKB-SubCell"/>
</dbReference>
<proteinExistence type="predicted"/>
<evidence type="ECO:0000256" key="5">
    <source>
        <dbReference type="ARBA" id="ARBA00023136"/>
    </source>
</evidence>
<evidence type="ECO:0000259" key="7">
    <source>
        <dbReference type="Pfam" id="PF00482"/>
    </source>
</evidence>
<feature type="transmembrane region" description="Helical" evidence="6">
    <location>
        <begin position="118"/>
        <end position="142"/>
    </location>
</feature>
<keyword evidence="5 6" id="KW-0472">Membrane</keyword>
<gene>
    <name evidence="8" type="ORF">HNR09_001114</name>
</gene>
<dbReference type="InterPro" id="IPR018076">
    <property type="entry name" value="T2SS_GspF_dom"/>
</dbReference>
<dbReference type="Proteomes" id="UP000535437">
    <property type="component" value="Unassembled WGS sequence"/>
</dbReference>
<evidence type="ECO:0000313" key="9">
    <source>
        <dbReference type="Proteomes" id="UP000535437"/>
    </source>
</evidence>